<feature type="transmembrane region" description="Helical" evidence="1">
    <location>
        <begin position="408"/>
        <end position="426"/>
    </location>
</feature>
<name>A0A2I2KYU0_9ACTN</name>
<keyword evidence="1" id="KW-0812">Transmembrane</keyword>
<feature type="signal peptide" evidence="2">
    <location>
        <begin position="1"/>
        <end position="35"/>
    </location>
</feature>
<accession>A0A2I2KYU0</accession>
<evidence type="ECO:0000256" key="1">
    <source>
        <dbReference type="SAM" id="Phobius"/>
    </source>
</evidence>
<feature type="chain" id="PRO_5014603384" description="DUF916 domain-containing protein" evidence="2">
    <location>
        <begin position="36"/>
        <end position="478"/>
    </location>
</feature>
<feature type="transmembrane region" description="Helical" evidence="1">
    <location>
        <begin position="303"/>
        <end position="323"/>
    </location>
</feature>
<dbReference type="EMBL" id="FZMO01000490">
    <property type="protein sequence ID" value="SNQ50831.1"/>
    <property type="molecule type" value="Genomic_DNA"/>
</dbReference>
<sequence>MTRIRHHHGRIRAAATAAAMATVVLGIGVPARAQAAPPGATAAPRSPRLQVTFDPPGMPTLAVPGQTALAHFLVTNPGHDAVPVGIGPAMPIPGNNGQLVFEDSPDPRFGSGVSWSPSRFVASPGSTTSIDVKVAVPPAMAPGGYLLGFLVRPLVGGPGVTVLNQLGALVTLRVPGDTHEHASVRLKDLGRRLPVLGHAQLATRGNVTLRVTNDGPSSLFAFNEVTADLRPTGIGHAVLRGHTPRLDNNRRQPPQLFMPGKWADQEISWGAFPLGLGQTRLAAVVSYHADPSTTRSITVTANVWVVSPWCLLAIVGWLALLLVTSSVQARRLTRGSHRQRRAPVVRAARAVTTTVLGLFAVAMVGFGDLLIYGILVAAGTLGVAAAAVRPRGRLSTAAAGHRLRIGALALAATGTIAGGFAVVTVAQGHPPAVAWGVFAAVATWVLLVRGLLHRFGRTRVIVSGGRAGDNTTIAPRPA</sequence>
<evidence type="ECO:0000313" key="4">
    <source>
        <dbReference type="Proteomes" id="UP000234331"/>
    </source>
</evidence>
<keyword evidence="4" id="KW-1185">Reference proteome</keyword>
<feature type="transmembrane region" description="Helical" evidence="1">
    <location>
        <begin position="369"/>
        <end position="388"/>
    </location>
</feature>
<feature type="transmembrane region" description="Helical" evidence="1">
    <location>
        <begin position="432"/>
        <end position="452"/>
    </location>
</feature>
<evidence type="ECO:0008006" key="5">
    <source>
        <dbReference type="Google" id="ProtNLM"/>
    </source>
</evidence>
<keyword evidence="1" id="KW-1133">Transmembrane helix</keyword>
<keyword evidence="2" id="KW-0732">Signal</keyword>
<evidence type="ECO:0000313" key="3">
    <source>
        <dbReference type="EMBL" id="SNQ50831.1"/>
    </source>
</evidence>
<dbReference type="RefSeq" id="WP_133150845.1">
    <property type="nucleotide sequence ID" value="NZ_FZMO01000490.1"/>
</dbReference>
<proteinExistence type="predicted"/>
<gene>
    <name evidence="3" type="ORF">FRACA_540017</name>
</gene>
<reference evidence="3 4" key="1">
    <citation type="submission" date="2017-06" db="EMBL/GenBank/DDBJ databases">
        <authorList>
            <person name="Kim H.J."/>
            <person name="Triplett B.A."/>
        </authorList>
    </citation>
    <scope>NUCLEOTIDE SEQUENCE [LARGE SCALE GENOMIC DNA]</scope>
    <source>
        <strain evidence="3">FRACA_ARgP5</strain>
    </source>
</reference>
<protein>
    <recommendedName>
        <fullName evidence="5">DUF916 domain-containing protein</fullName>
    </recommendedName>
</protein>
<organism evidence="3 4">
    <name type="scientific">Frankia canadensis</name>
    <dbReference type="NCBI Taxonomy" id="1836972"/>
    <lineage>
        <taxon>Bacteria</taxon>
        <taxon>Bacillati</taxon>
        <taxon>Actinomycetota</taxon>
        <taxon>Actinomycetes</taxon>
        <taxon>Frankiales</taxon>
        <taxon>Frankiaceae</taxon>
        <taxon>Frankia</taxon>
    </lineage>
</organism>
<dbReference type="AlphaFoldDB" id="A0A2I2KYU0"/>
<evidence type="ECO:0000256" key="2">
    <source>
        <dbReference type="SAM" id="SignalP"/>
    </source>
</evidence>
<dbReference type="Proteomes" id="UP000234331">
    <property type="component" value="Unassembled WGS sequence"/>
</dbReference>
<feature type="transmembrane region" description="Helical" evidence="1">
    <location>
        <begin position="344"/>
        <end position="363"/>
    </location>
</feature>
<keyword evidence="1" id="KW-0472">Membrane</keyword>